<keyword evidence="1" id="KW-0479">Metal-binding</keyword>
<accession>A0A2P6V1A4</accession>
<feature type="compositionally biased region" description="Low complexity" evidence="2">
    <location>
        <begin position="67"/>
        <end position="78"/>
    </location>
</feature>
<feature type="compositionally biased region" description="Basic and acidic residues" evidence="2">
    <location>
        <begin position="152"/>
        <end position="179"/>
    </location>
</feature>
<dbReference type="GO" id="GO:0008270">
    <property type="term" value="F:zinc ion binding"/>
    <property type="evidence" value="ECO:0007669"/>
    <property type="project" value="UniProtKB-KW"/>
</dbReference>
<keyword evidence="1" id="KW-0862">Zinc</keyword>
<protein>
    <submittedName>
        <fullName evidence="4">Ring finger domain-containing</fullName>
    </submittedName>
</protein>
<feature type="domain" description="SWIM-type" evidence="3">
    <location>
        <begin position="276"/>
        <end position="310"/>
    </location>
</feature>
<organism evidence="4 5">
    <name type="scientific">Micractinium conductrix</name>
    <dbReference type="NCBI Taxonomy" id="554055"/>
    <lineage>
        <taxon>Eukaryota</taxon>
        <taxon>Viridiplantae</taxon>
        <taxon>Chlorophyta</taxon>
        <taxon>core chlorophytes</taxon>
        <taxon>Trebouxiophyceae</taxon>
        <taxon>Chlorellales</taxon>
        <taxon>Chlorellaceae</taxon>
        <taxon>Chlorella clade</taxon>
        <taxon>Micractinium</taxon>
    </lineage>
</organism>
<gene>
    <name evidence="4" type="ORF">C2E20_8509</name>
</gene>
<reference evidence="4 5" key="1">
    <citation type="journal article" date="2018" name="Plant J.">
        <title>Genome sequences of Chlorella sorokiniana UTEX 1602 and Micractinium conductrix SAG 241.80: implications to maltose excretion by a green alga.</title>
        <authorList>
            <person name="Arriola M.B."/>
            <person name="Velmurugan N."/>
            <person name="Zhang Y."/>
            <person name="Plunkett M.H."/>
            <person name="Hondzo H."/>
            <person name="Barney B.M."/>
        </authorList>
    </citation>
    <scope>NUCLEOTIDE SEQUENCE [LARGE SCALE GENOMIC DNA]</scope>
    <source>
        <strain evidence="4 5">SAG 241.80</strain>
    </source>
</reference>
<keyword evidence="5" id="KW-1185">Reference proteome</keyword>
<dbReference type="Proteomes" id="UP000239649">
    <property type="component" value="Unassembled WGS sequence"/>
</dbReference>
<evidence type="ECO:0000256" key="1">
    <source>
        <dbReference type="PROSITE-ProRule" id="PRU00325"/>
    </source>
</evidence>
<dbReference type="EMBL" id="LHPF02000046">
    <property type="protein sequence ID" value="PSC67876.1"/>
    <property type="molecule type" value="Genomic_DNA"/>
</dbReference>
<proteinExistence type="predicted"/>
<evidence type="ECO:0000256" key="2">
    <source>
        <dbReference type="SAM" id="MobiDB-lite"/>
    </source>
</evidence>
<feature type="compositionally biased region" description="Basic and acidic residues" evidence="2">
    <location>
        <begin position="53"/>
        <end position="65"/>
    </location>
</feature>
<feature type="compositionally biased region" description="Basic and acidic residues" evidence="2">
    <location>
        <begin position="19"/>
        <end position="31"/>
    </location>
</feature>
<keyword evidence="1" id="KW-0863">Zinc-finger</keyword>
<evidence type="ECO:0000259" key="3">
    <source>
        <dbReference type="PROSITE" id="PS50966"/>
    </source>
</evidence>
<feature type="region of interest" description="Disordered" evidence="2">
    <location>
        <begin position="205"/>
        <end position="224"/>
    </location>
</feature>
<dbReference type="InterPro" id="IPR007527">
    <property type="entry name" value="Znf_SWIM"/>
</dbReference>
<dbReference type="Pfam" id="PF04434">
    <property type="entry name" value="SWIM"/>
    <property type="match status" value="1"/>
</dbReference>
<feature type="region of interest" description="Disordered" evidence="2">
    <location>
        <begin position="1"/>
        <end position="85"/>
    </location>
</feature>
<name>A0A2P6V1A4_9CHLO</name>
<comment type="caution">
    <text evidence="4">The sequence shown here is derived from an EMBL/GenBank/DDBJ whole genome shotgun (WGS) entry which is preliminary data.</text>
</comment>
<evidence type="ECO:0000313" key="5">
    <source>
        <dbReference type="Proteomes" id="UP000239649"/>
    </source>
</evidence>
<dbReference type="OrthoDB" id="2122982at2759"/>
<feature type="region of interest" description="Disordered" evidence="2">
    <location>
        <begin position="108"/>
        <end position="179"/>
    </location>
</feature>
<dbReference type="PROSITE" id="PS50966">
    <property type="entry name" value="ZF_SWIM"/>
    <property type="match status" value="1"/>
</dbReference>
<dbReference type="AlphaFoldDB" id="A0A2P6V1A4"/>
<evidence type="ECO:0000313" key="4">
    <source>
        <dbReference type="EMBL" id="PSC67876.1"/>
    </source>
</evidence>
<sequence>MARRGKKRAAPPPSEEEDKLQQGDVKLEPGIKAEPGTTDVKSVPGTTYVKPEPGIKPEPADEEQQRAGAYPLAAAAPADGSTEMERERAAIIARNRERLLALGIPSLRTQLEGSGGGGSGGGGKKAGGGKAAKKAKKGGDAAGRAPRSGQPAEEHPTRRSRRLQDAAEHPKVKPETAEERFGRELGLFVVDGECPRCGRTMEKGHKQHLEGCSGRAPRADRPARRDEALQGLSAEERQDRHKVLEARMKQLHLDGLVELGQEAAKFMVLGSKNNAYTISLNDTKHTCQCLDYRFRRHNCKHILLVLSQLGVEECPGEWRAAVEQRMDELLEQKREREAVATATRGPPRNKDAEVALRLL</sequence>
<feature type="compositionally biased region" description="Gly residues" evidence="2">
    <location>
        <begin position="113"/>
        <end position="130"/>
    </location>
</feature>